<dbReference type="InterPro" id="IPR016024">
    <property type="entry name" value="ARM-type_fold"/>
</dbReference>
<protein>
    <submittedName>
        <fullName evidence="1">Uncharacterized protein</fullName>
    </submittedName>
</protein>
<proteinExistence type="predicted"/>
<evidence type="ECO:0000313" key="2">
    <source>
        <dbReference type="Proteomes" id="UP001383192"/>
    </source>
</evidence>
<dbReference type="Proteomes" id="UP001383192">
    <property type="component" value="Unassembled WGS sequence"/>
</dbReference>
<keyword evidence="2" id="KW-1185">Reference proteome</keyword>
<dbReference type="AlphaFoldDB" id="A0AAW0D641"/>
<evidence type="ECO:0000313" key="1">
    <source>
        <dbReference type="EMBL" id="KAK7045417.1"/>
    </source>
</evidence>
<organism evidence="1 2">
    <name type="scientific">Paramarasmius palmivorus</name>
    <dbReference type="NCBI Taxonomy" id="297713"/>
    <lineage>
        <taxon>Eukaryota</taxon>
        <taxon>Fungi</taxon>
        <taxon>Dikarya</taxon>
        <taxon>Basidiomycota</taxon>
        <taxon>Agaricomycotina</taxon>
        <taxon>Agaricomycetes</taxon>
        <taxon>Agaricomycetidae</taxon>
        <taxon>Agaricales</taxon>
        <taxon>Marasmiineae</taxon>
        <taxon>Marasmiaceae</taxon>
        <taxon>Paramarasmius</taxon>
    </lineage>
</organism>
<name>A0AAW0D641_9AGAR</name>
<dbReference type="PANTHER" id="PTHR33099">
    <property type="entry name" value="FE2OG DIOXYGENASE DOMAIN-CONTAINING PROTEIN"/>
    <property type="match status" value="1"/>
</dbReference>
<dbReference type="EMBL" id="JAYKXP010000025">
    <property type="protein sequence ID" value="KAK7045417.1"/>
    <property type="molecule type" value="Genomic_DNA"/>
</dbReference>
<accession>A0AAW0D641</accession>
<reference evidence="1 2" key="1">
    <citation type="submission" date="2024-01" db="EMBL/GenBank/DDBJ databases">
        <title>A draft genome for a cacao thread blight-causing isolate of Paramarasmius palmivorus.</title>
        <authorList>
            <person name="Baruah I.K."/>
            <person name="Bukari Y."/>
            <person name="Amoako-Attah I."/>
            <person name="Meinhardt L.W."/>
            <person name="Bailey B.A."/>
            <person name="Cohen S.P."/>
        </authorList>
    </citation>
    <scope>NUCLEOTIDE SEQUENCE [LARGE SCALE GENOMIC DNA]</scope>
    <source>
        <strain evidence="1 2">GH-12</strain>
    </source>
</reference>
<gene>
    <name evidence="1" type="ORF">VNI00_007670</name>
</gene>
<sequence>MAEVESEILKIENWESYQWPMSALDYNPKANTPVKDIKTLFANAVALKVYPFVASKVFEDAPIPSIELMVNSNSSAIQLKIPVENGQAQELRQSIRSESPCEITLHASKVVINDKEWDKWLTETVTASLQESLGITLATATFSCRLKFLSLFYSTDDKGRMFSLPTDEQEPHHYGSLAVILPSSEGHVGGEFTFQCERRSSRVISTEMPACSEGERRVSAFLSYRDTHVSTGTVSSGYATMLQYDILYTGNIASSIPRSPFETMEKARRQISCAFAMWRRVLDGQSVQVMSSNPPQGLVCILNEKYDRDQDDIFRVSSLRGSDRALIVHLGMMAKGDEFDLHLGEASYVEEGYPVTHGDCDFGVGTRISVLDMMYGRYDVAMDEDEDDHESGGLSDTESKLEMSLVDKTHFSISNVTTLNGVPLLIDWPDLDNLRNCEDGGCDYTRCTVGRDLQDHEAEKVLNPARNYHDGGWLTQTWRSKCVLITPKASPHVRFTLPKDVVDNACTTLDTSLSGEPTNEDLVALDTGLRGLRELWSVDLSSELSPHVDSVSRAIIRWKKRGHFLDLLRACGDCIIARMGVPCLVEGFKTFDWQSIGFFYLNAVNNEPSIRLRRELLGQLQALATQCKDTNIIAWCRSRFAEFVDKIQTVGTKSEEIDAVVLSLGNANEILDNLHDKLLPRLYEHQLSDIKMWTALFNRLRSESSMSQETVLGMIKQILKHISSNLRIFRKGDLEVDVEHASQVVADLVGLCIVYDVLDVVPPLLQDLWNESELAASTVRTGFCYAFIQMLGKHLIEHPSLKASLQHFFRGVFQHLLFEHTPERDTDLRSALGYLDNPVETLVHFLDAESMKALAAKDNHTLDAITRFVHLLRGEFDGHSESGAKLQIILQLSLEARLSTLDIIRFQTNSSIKKSPVPRFIRLCVDTENHSISARTLEMCLNASNKPDYVEYQLVPVLRSLSESLKQHEFALTASYPNFAGEVVKRYVRHVVGPAPLPSITPQDWKNIGCGCSDCNILASWIHNYRAGSKNSFRKSEESRQHLISQLEKLKSWGISWDVLGGNPKTGKVPLLKVHIPSHFKDMPTWFAKVEEAATLLRLLGDDREQKEVLGREYWSITATIAGHKRPLASNDDPESTKRPRLA</sequence>
<dbReference type="SUPFAM" id="SSF48371">
    <property type="entry name" value="ARM repeat"/>
    <property type="match status" value="1"/>
</dbReference>
<dbReference type="PANTHER" id="PTHR33099:SF7">
    <property type="entry name" value="MYND-TYPE DOMAIN-CONTAINING PROTEIN"/>
    <property type="match status" value="1"/>
</dbReference>
<comment type="caution">
    <text evidence="1">The sequence shown here is derived from an EMBL/GenBank/DDBJ whole genome shotgun (WGS) entry which is preliminary data.</text>
</comment>